<feature type="transmembrane region" description="Helical" evidence="8">
    <location>
        <begin position="514"/>
        <end position="534"/>
    </location>
</feature>
<keyword evidence="5 8" id="KW-0812">Transmembrane</keyword>
<feature type="transmembrane region" description="Helical" evidence="8">
    <location>
        <begin position="130"/>
        <end position="149"/>
    </location>
</feature>
<name>A0A1G9G0T8_9FIRM</name>
<evidence type="ECO:0000256" key="8">
    <source>
        <dbReference type="RuleBase" id="RU365092"/>
    </source>
</evidence>
<dbReference type="InterPro" id="IPR003804">
    <property type="entry name" value="Lactate_perm"/>
</dbReference>
<keyword evidence="10" id="KW-1185">Reference proteome</keyword>
<dbReference type="PANTHER" id="PTHR30003">
    <property type="entry name" value="L-LACTATE PERMEASE"/>
    <property type="match status" value="1"/>
</dbReference>
<dbReference type="GO" id="GO:0015129">
    <property type="term" value="F:lactate transmembrane transporter activity"/>
    <property type="evidence" value="ECO:0007669"/>
    <property type="project" value="UniProtKB-UniRule"/>
</dbReference>
<evidence type="ECO:0000256" key="1">
    <source>
        <dbReference type="ARBA" id="ARBA00004651"/>
    </source>
</evidence>
<dbReference type="STRING" id="393762.SAMN05660472_02314"/>
<gene>
    <name evidence="9" type="ORF">SAMN05660472_02314</name>
</gene>
<dbReference type="RefSeq" id="WP_090553847.1">
    <property type="nucleotide sequence ID" value="NZ_FNFP01000005.1"/>
</dbReference>
<dbReference type="GO" id="GO:0015295">
    <property type="term" value="F:solute:proton symporter activity"/>
    <property type="evidence" value="ECO:0007669"/>
    <property type="project" value="TreeGrafter"/>
</dbReference>
<feature type="transmembrane region" description="Helical" evidence="8">
    <location>
        <begin position="106"/>
        <end position="124"/>
    </location>
</feature>
<sequence>MSISINLFMWVVAFLPIIVLLLLMVKFQWGAAEAAPVGLLTSLIVSITLYKANWELIALESAKGIWNAFTILIVIWPAILIYEVTNEAKAFQVFRKGMQKLTPNELLQILAIGWVFVSFLQGITGFGVPIAVGAPLLVGIGVAPIWAVIVPLLAHAWAGTFGTLAVAWQALLFQTGFEGTIMANTIALWATSFIWIINFITGLAICWFYGGKAGIKKGFPAVVIISLIHGGGQLIVSQVNQTLCAFVMTCVALGAVFLIGKSRWYRERWSIEDSKMMERTTSEVEVEEEIAMTMNEAFLPYYVLTGVTLFVLLVTPLNKFLGSWKLGLPFPATSTGYGIVNPATDLYSPFSPLTHAGTFLLIAGLVGYWYFCKKGNISKGGGKRIFMRIVEKTAPSTIAIVGLIIMSRLMSGTGQTVVLASGTANVLDKAYVLLAPAVGLLGSFMTSSNMASNILFGQFQQTTAEILGVNQMAILGAQTAGGAIGNSIAPGSIILGTTTAGILGQEGYVLRKTLPIALGVAMICGIILYVALIVL</sequence>
<feature type="transmembrane region" description="Helical" evidence="8">
    <location>
        <begin position="218"/>
        <end position="236"/>
    </location>
</feature>
<evidence type="ECO:0000256" key="4">
    <source>
        <dbReference type="ARBA" id="ARBA00022475"/>
    </source>
</evidence>
<feature type="transmembrane region" description="Helical" evidence="8">
    <location>
        <begin position="393"/>
        <end position="410"/>
    </location>
</feature>
<feature type="transmembrane region" description="Helical" evidence="8">
    <location>
        <begin position="242"/>
        <end position="260"/>
    </location>
</feature>
<dbReference type="PANTHER" id="PTHR30003:SF0">
    <property type="entry name" value="GLYCOLATE PERMEASE GLCA-RELATED"/>
    <property type="match status" value="1"/>
</dbReference>
<evidence type="ECO:0000256" key="7">
    <source>
        <dbReference type="ARBA" id="ARBA00023136"/>
    </source>
</evidence>
<keyword evidence="7 8" id="KW-0472">Membrane</keyword>
<keyword evidence="4 8" id="KW-1003">Cell membrane</keyword>
<keyword evidence="3 8" id="KW-0813">Transport</keyword>
<feature type="transmembrane region" description="Helical" evidence="8">
    <location>
        <begin position="32"/>
        <end position="52"/>
    </location>
</feature>
<evidence type="ECO:0000313" key="10">
    <source>
        <dbReference type="Proteomes" id="UP000198718"/>
    </source>
</evidence>
<comment type="function">
    <text evidence="8">Uptake of L-lactate across the membrane. Can also transport D-lactate and glycolate.</text>
</comment>
<keyword evidence="6 8" id="KW-1133">Transmembrane helix</keyword>
<proteinExistence type="inferred from homology"/>
<feature type="transmembrane region" description="Helical" evidence="8">
    <location>
        <begin position="64"/>
        <end position="85"/>
    </location>
</feature>
<dbReference type="Proteomes" id="UP000198718">
    <property type="component" value="Unassembled WGS sequence"/>
</dbReference>
<dbReference type="Pfam" id="PF02652">
    <property type="entry name" value="Lactate_perm"/>
    <property type="match status" value="1"/>
</dbReference>
<dbReference type="AlphaFoldDB" id="A0A1G9G0T8"/>
<feature type="transmembrane region" description="Helical" evidence="8">
    <location>
        <begin position="430"/>
        <end position="451"/>
    </location>
</feature>
<feature type="transmembrane region" description="Helical" evidence="8">
    <location>
        <begin position="6"/>
        <end position="25"/>
    </location>
</feature>
<dbReference type="GO" id="GO:0005886">
    <property type="term" value="C:plasma membrane"/>
    <property type="evidence" value="ECO:0007669"/>
    <property type="project" value="UniProtKB-SubCell"/>
</dbReference>
<evidence type="ECO:0000256" key="2">
    <source>
        <dbReference type="ARBA" id="ARBA00010100"/>
    </source>
</evidence>
<organism evidence="9 10">
    <name type="scientific">Natronincola ferrireducens</name>
    <dbReference type="NCBI Taxonomy" id="393762"/>
    <lineage>
        <taxon>Bacteria</taxon>
        <taxon>Bacillati</taxon>
        <taxon>Bacillota</taxon>
        <taxon>Clostridia</taxon>
        <taxon>Peptostreptococcales</taxon>
        <taxon>Natronincolaceae</taxon>
        <taxon>Natronincola</taxon>
    </lineage>
</organism>
<protein>
    <recommendedName>
        <fullName evidence="8">L-lactate permease</fullName>
    </recommendedName>
</protein>
<dbReference type="OrthoDB" id="9761056at2"/>
<comment type="similarity">
    <text evidence="2 8">Belongs to the lactate permease family.</text>
</comment>
<dbReference type="EMBL" id="FNFP01000005">
    <property type="protein sequence ID" value="SDK94262.1"/>
    <property type="molecule type" value="Genomic_DNA"/>
</dbReference>
<evidence type="ECO:0000256" key="5">
    <source>
        <dbReference type="ARBA" id="ARBA00022692"/>
    </source>
</evidence>
<evidence type="ECO:0000256" key="3">
    <source>
        <dbReference type="ARBA" id="ARBA00022448"/>
    </source>
</evidence>
<feature type="transmembrane region" description="Helical" evidence="8">
    <location>
        <begin position="353"/>
        <end position="372"/>
    </location>
</feature>
<evidence type="ECO:0000256" key="6">
    <source>
        <dbReference type="ARBA" id="ARBA00022989"/>
    </source>
</evidence>
<evidence type="ECO:0000313" key="9">
    <source>
        <dbReference type="EMBL" id="SDK94262.1"/>
    </source>
</evidence>
<comment type="subcellular location">
    <subcellularLocation>
        <location evidence="1 8">Cell membrane</location>
        <topology evidence="1 8">Multi-pass membrane protein</topology>
    </subcellularLocation>
</comment>
<reference evidence="9 10" key="1">
    <citation type="submission" date="2016-10" db="EMBL/GenBank/DDBJ databases">
        <authorList>
            <person name="de Groot N.N."/>
        </authorList>
    </citation>
    <scope>NUCLEOTIDE SEQUENCE [LARGE SCALE GENOMIC DNA]</scope>
    <source>
        <strain evidence="9 10">DSM 18346</strain>
    </source>
</reference>
<feature type="transmembrane region" description="Helical" evidence="8">
    <location>
        <begin position="298"/>
        <end position="317"/>
    </location>
</feature>
<accession>A0A1G9G0T8</accession>
<feature type="transmembrane region" description="Helical" evidence="8">
    <location>
        <begin position="186"/>
        <end position="209"/>
    </location>
</feature>